<proteinExistence type="predicted"/>
<accession>A0A645DXU6</accession>
<evidence type="ECO:0000313" key="1">
    <source>
        <dbReference type="EMBL" id="MPM94135.1"/>
    </source>
</evidence>
<sequence length="72" mass="7932">MAVVEQRCFFVDRGVTVKGCADDVHIVCGGISTLPRMRAIRKQIAQSLASAQKYRAVFKQQALVGRIQQALV</sequence>
<protein>
    <submittedName>
        <fullName evidence="1">Uncharacterized protein</fullName>
    </submittedName>
</protein>
<gene>
    <name evidence="1" type="ORF">SDC9_141278</name>
</gene>
<dbReference type="AlphaFoldDB" id="A0A645DXU6"/>
<dbReference type="EMBL" id="VSSQ01040818">
    <property type="protein sequence ID" value="MPM94135.1"/>
    <property type="molecule type" value="Genomic_DNA"/>
</dbReference>
<reference evidence="1" key="1">
    <citation type="submission" date="2019-08" db="EMBL/GenBank/DDBJ databases">
        <authorList>
            <person name="Kucharzyk K."/>
            <person name="Murdoch R.W."/>
            <person name="Higgins S."/>
            <person name="Loffler F."/>
        </authorList>
    </citation>
    <scope>NUCLEOTIDE SEQUENCE</scope>
</reference>
<comment type="caution">
    <text evidence="1">The sequence shown here is derived from an EMBL/GenBank/DDBJ whole genome shotgun (WGS) entry which is preliminary data.</text>
</comment>
<organism evidence="1">
    <name type="scientific">bioreactor metagenome</name>
    <dbReference type="NCBI Taxonomy" id="1076179"/>
    <lineage>
        <taxon>unclassified sequences</taxon>
        <taxon>metagenomes</taxon>
        <taxon>ecological metagenomes</taxon>
    </lineage>
</organism>
<name>A0A645DXU6_9ZZZZ</name>